<dbReference type="InParanoid" id="A0A1D3CYL0"/>
<dbReference type="GO" id="GO:0005829">
    <property type="term" value="C:cytosol"/>
    <property type="evidence" value="ECO:0007669"/>
    <property type="project" value="TreeGrafter"/>
</dbReference>
<dbReference type="GO" id="GO:0008541">
    <property type="term" value="C:proteasome regulatory particle, lid subcomplex"/>
    <property type="evidence" value="ECO:0007669"/>
    <property type="project" value="TreeGrafter"/>
</dbReference>
<evidence type="ECO:0000313" key="2">
    <source>
        <dbReference type="Proteomes" id="UP000095192"/>
    </source>
</evidence>
<sequence length="247" mass="27577">MLCVYTLEQQQRQQQLKTEDEELYEEMMVETADAFQRHMNMLLPFYSDMAHMLPPSDMQLELQCLQLLHFLSGDCIAELHVAYDRLSEELTKTVRLLIAATLEAAYDSLSISYVARVLQLPAPSLGAFCEEQNKRRRQREAQDLMSSPSMEFAAVAAADAAAAAPRLLQQQQQMQSSISTLAAGVGSGSFASAVSLERSGPLGVRWVIRGDRVVFLKEQHTSQHCAFHSTQVAAHLIGYATELERIV</sequence>
<comment type="caution">
    <text evidence="1">The sequence shown here is derived from an EMBL/GenBank/DDBJ whole genome shotgun (WGS) entry which is preliminary data.</text>
</comment>
<dbReference type="Gene3D" id="1.25.40.990">
    <property type="match status" value="1"/>
</dbReference>
<dbReference type="PANTHER" id="PTHR12387:SF0">
    <property type="entry name" value="26S PROTEASOME NON-ATPASE REGULATORY SUBUNIT 8"/>
    <property type="match status" value="1"/>
</dbReference>
<dbReference type="InterPro" id="IPR006746">
    <property type="entry name" value="26S_Psome_Rpn12"/>
</dbReference>
<name>A0A1D3CYL0_9EIME</name>
<dbReference type="GO" id="GO:0005634">
    <property type="term" value="C:nucleus"/>
    <property type="evidence" value="ECO:0007669"/>
    <property type="project" value="TreeGrafter"/>
</dbReference>
<accession>A0A1D3CYL0</accession>
<dbReference type="PANTHER" id="PTHR12387">
    <property type="entry name" value="26S PROTEASOME NON-ATPASE REGULATORY SUBUNIT 8"/>
    <property type="match status" value="1"/>
</dbReference>
<proteinExistence type="predicted"/>
<keyword evidence="2" id="KW-1185">Reference proteome</keyword>
<evidence type="ECO:0000313" key="1">
    <source>
        <dbReference type="EMBL" id="OEH76283.1"/>
    </source>
</evidence>
<gene>
    <name evidence="1" type="ORF">cyc_01130</name>
</gene>
<organism evidence="1 2">
    <name type="scientific">Cyclospora cayetanensis</name>
    <dbReference type="NCBI Taxonomy" id="88456"/>
    <lineage>
        <taxon>Eukaryota</taxon>
        <taxon>Sar</taxon>
        <taxon>Alveolata</taxon>
        <taxon>Apicomplexa</taxon>
        <taxon>Conoidasida</taxon>
        <taxon>Coccidia</taxon>
        <taxon>Eucoccidiorida</taxon>
        <taxon>Eimeriorina</taxon>
        <taxon>Eimeriidae</taxon>
        <taxon>Cyclospora</taxon>
    </lineage>
</organism>
<dbReference type="EMBL" id="JROU02001494">
    <property type="protein sequence ID" value="OEH76283.1"/>
    <property type="molecule type" value="Genomic_DNA"/>
</dbReference>
<dbReference type="GO" id="GO:0043161">
    <property type="term" value="P:proteasome-mediated ubiquitin-dependent protein catabolic process"/>
    <property type="evidence" value="ECO:0007669"/>
    <property type="project" value="TreeGrafter"/>
</dbReference>
<reference evidence="1 2" key="1">
    <citation type="journal article" date="2016" name="BMC Genomics">
        <title>Comparative genomics reveals Cyclospora cayetanensis possesses coccidia-like metabolism and invasion components but unique surface antigens.</title>
        <authorList>
            <person name="Liu S."/>
            <person name="Wang L."/>
            <person name="Zheng H."/>
            <person name="Xu Z."/>
            <person name="Roellig D.M."/>
            <person name="Li N."/>
            <person name="Frace M.A."/>
            <person name="Tang K."/>
            <person name="Arrowood M.J."/>
            <person name="Moss D.M."/>
            <person name="Zhang L."/>
            <person name="Feng Y."/>
            <person name="Xiao L."/>
        </authorList>
    </citation>
    <scope>NUCLEOTIDE SEQUENCE [LARGE SCALE GENOMIC DNA]</scope>
    <source>
        <strain evidence="1 2">CHN_HEN01</strain>
    </source>
</reference>
<protein>
    <submittedName>
        <fullName evidence="1">SAC3 family protein</fullName>
    </submittedName>
</protein>
<dbReference type="AlphaFoldDB" id="A0A1D3CYL0"/>
<dbReference type="VEuPathDB" id="ToxoDB:cyc_01130"/>
<dbReference type="Proteomes" id="UP000095192">
    <property type="component" value="Unassembled WGS sequence"/>
</dbReference>